<evidence type="ECO:0000313" key="1">
    <source>
        <dbReference type="EMBL" id="KAH9556794.1"/>
    </source>
</evidence>
<reference evidence="2" key="1">
    <citation type="journal article" date="2022" name="New Phytol.">
        <title>Phylogenomic structure and speciation in an emerging model: the Sphagnum magellanicum complex (Bryophyta).</title>
        <authorList>
            <person name="Shaw A.J."/>
            <person name="Piatkowski B."/>
            <person name="Duffy A.M."/>
            <person name="Aguero B."/>
            <person name="Imwattana K."/>
            <person name="Nieto-Lugilde M."/>
            <person name="Healey A."/>
            <person name="Weston D.J."/>
            <person name="Patel M.N."/>
            <person name="Schmutz J."/>
            <person name="Grimwood J."/>
            <person name="Yavitt J.B."/>
            <person name="Hassel K."/>
            <person name="Stenoien H.K."/>
            <person name="Flatberg K.I."/>
            <person name="Bickford C.P."/>
            <person name="Hicks K.A."/>
        </authorList>
    </citation>
    <scope>NUCLEOTIDE SEQUENCE [LARGE SCALE GENOMIC DNA]</scope>
</reference>
<dbReference type="Proteomes" id="UP000828922">
    <property type="component" value="Linkage Group LG07"/>
</dbReference>
<name>A0ACB8HKT3_9BRYO</name>
<proteinExistence type="predicted"/>
<dbReference type="EMBL" id="CM038913">
    <property type="protein sequence ID" value="KAH9556794.1"/>
    <property type="molecule type" value="Genomic_DNA"/>
</dbReference>
<gene>
    <name evidence="1" type="ORF">CY35_07G048700</name>
</gene>
<organism evidence="1 2">
    <name type="scientific">Sphagnum magellanicum</name>
    <dbReference type="NCBI Taxonomy" id="128215"/>
    <lineage>
        <taxon>Eukaryota</taxon>
        <taxon>Viridiplantae</taxon>
        <taxon>Streptophyta</taxon>
        <taxon>Embryophyta</taxon>
        <taxon>Bryophyta</taxon>
        <taxon>Sphagnophytina</taxon>
        <taxon>Sphagnopsida</taxon>
        <taxon>Sphagnales</taxon>
        <taxon>Sphagnaceae</taxon>
        <taxon>Sphagnum</taxon>
    </lineage>
</organism>
<evidence type="ECO:0000313" key="2">
    <source>
        <dbReference type="Proteomes" id="UP000828922"/>
    </source>
</evidence>
<sequence length="146" mass="15958">MSGVWMFKDGVTRLVPNLRVEDEAAATVGAAGGSLDSAPGVRVGVRNKVLVYNATNETITSHEDLEAKLLVIGWQPYNSGSTASSSCCTGPAANQSSRRHYELRQYHKSSDTLHLISLPLDFSNLRSTHMYDIVMKTRSAFKVRDA</sequence>
<comment type="caution">
    <text evidence="1">The sequence shown here is derived from an EMBL/GenBank/DDBJ whole genome shotgun (WGS) entry which is preliminary data.</text>
</comment>
<keyword evidence="2" id="KW-1185">Reference proteome</keyword>
<protein>
    <submittedName>
        <fullName evidence="1">Uncharacterized protein</fullName>
    </submittedName>
</protein>
<accession>A0ACB8HKT3</accession>